<reference evidence="5 6" key="1">
    <citation type="submission" date="2019-05" db="EMBL/GenBank/DDBJ databases">
        <title>Flagellimonas sp. AsT0115, sp. nov., isolated from a marine red algae, Asparagopsis taxiformis.</title>
        <authorList>
            <person name="Kim J."/>
            <person name="Jeong S.E."/>
            <person name="Jeon C.O."/>
        </authorList>
    </citation>
    <scope>NUCLEOTIDE SEQUENCE [LARGE SCALE GENOMIC DNA]</scope>
    <source>
        <strain evidence="5 6">AsT0115</strain>
    </source>
</reference>
<keyword evidence="6" id="KW-1185">Reference proteome</keyword>
<dbReference type="InterPro" id="IPR050090">
    <property type="entry name" value="Tyrosine_recombinase_XerCD"/>
</dbReference>
<gene>
    <name evidence="5" type="ORF">FGG15_11455</name>
</gene>
<dbReference type="Gene3D" id="1.10.150.130">
    <property type="match status" value="1"/>
</dbReference>
<dbReference type="Pfam" id="PF00589">
    <property type="entry name" value="Phage_integrase"/>
    <property type="match status" value="1"/>
</dbReference>
<dbReference type="PANTHER" id="PTHR30349">
    <property type="entry name" value="PHAGE INTEGRASE-RELATED"/>
    <property type="match status" value="1"/>
</dbReference>
<evidence type="ECO:0000313" key="5">
    <source>
        <dbReference type="EMBL" id="TMU54810.1"/>
    </source>
</evidence>
<accession>A0ABY2WJI9</accession>
<name>A0ABY2WJI9_9FLAO</name>
<keyword evidence="3" id="KW-0233">DNA recombination</keyword>
<evidence type="ECO:0000256" key="2">
    <source>
        <dbReference type="ARBA" id="ARBA00023125"/>
    </source>
</evidence>
<dbReference type="InterPro" id="IPR025269">
    <property type="entry name" value="SAM-like_dom"/>
</dbReference>
<dbReference type="SUPFAM" id="SSF56349">
    <property type="entry name" value="DNA breaking-rejoining enzymes"/>
    <property type="match status" value="1"/>
</dbReference>
<evidence type="ECO:0000256" key="3">
    <source>
        <dbReference type="ARBA" id="ARBA00023172"/>
    </source>
</evidence>
<protein>
    <submittedName>
        <fullName evidence="5">Site-specific integrase</fullName>
    </submittedName>
</protein>
<dbReference type="InterPro" id="IPR010998">
    <property type="entry name" value="Integrase_recombinase_N"/>
</dbReference>
<dbReference type="CDD" id="cd01185">
    <property type="entry name" value="INTN1_C_like"/>
    <property type="match status" value="1"/>
</dbReference>
<proteinExistence type="inferred from homology"/>
<evidence type="ECO:0000259" key="4">
    <source>
        <dbReference type="PROSITE" id="PS51898"/>
    </source>
</evidence>
<feature type="domain" description="Tyr recombinase" evidence="4">
    <location>
        <begin position="221"/>
        <end position="394"/>
    </location>
</feature>
<comment type="similarity">
    <text evidence="1">Belongs to the 'phage' integrase family.</text>
</comment>
<dbReference type="RefSeq" id="WP_138836321.1">
    <property type="nucleotide sequence ID" value="NZ_VCNI01000002.1"/>
</dbReference>
<dbReference type="Proteomes" id="UP000751614">
    <property type="component" value="Unassembled WGS sequence"/>
</dbReference>
<comment type="caution">
    <text evidence="5">The sequence shown here is derived from an EMBL/GenBank/DDBJ whole genome shotgun (WGS) entry which is preliminary data.</text>
</comment>
<dbReference type="InterPro" id="IPR035386">
    <property type="entry name" value="Arm-DNA-bind_5"/>
</dbReference>
<dbReference type="PANTHER" id="PTHR30349:SF64">
    <property type="entry name" value="PROPHAGE INTEGRASE INTD-RELATED"/>
    <property type="match status" value="1"/>
</dbReference>
<dbReference type="Pfam" id="PF13102">
    <property type="entry name" value="Phage_int_SAM_5"/>
    <property type="match status" value="1"/>
</dbReference>
<dbReference type="InterPro" id="IPR002104">
    <property type="entry name" value="Integrase_catalytic"/>
</dbReference>
<dbReference type="Gene3D" id="1.10.443.10">
    <property type="entry name" value="Intergrase catalytic core"/>
    <property type="match status" value="1"/>
</dbReference>
<dbReference type="InterPro" id="IPR011010">
    <property type="entry name" value="DNA_brk_join_enz"/>
</dbReference>
<sequence length="405" mass="48493">MNKNAIKVLFLLAKNRPNKMGKCTLKCRITYHKKRREFSTGQFINPNHWNNRHQYVEPPEPDNEFINTQLNLIRTKINQVFLWLQVNEAHFTVEDIYRLYKGGKTQRQYNVIEFFERYLERLKTLVGIDIRLVTWNKHMYVKNDLECFIKWKFKTNDFPLKKIESNFLNELEYYFKTQQKIQQVTINKKIQRFRKVIKMAVAENYLDQDPFHSYKPKRVKKEIVFLTKEELKALEEYDFVQPRLEYVRDLFIFSCYTGLPYSETMSLRPQHIQTSFDRQLWIFVKRKKTSDKLSIPLLPQALRLIKKYRIENNSIFPRISNQKVNSYLKEIADIVGIEKRITHHTARKTFATTILLGNNVPMEIVSKVLGHSSIGITEKYYGKILNTVISKSFSLLLEINNEERE</sequence>
<keyword evidence="2" id="KW-0238">DNA-binding</keyword>
<organism evidence="5 6">
    <name type="scientific">Flagellimonas algicola</name>
    <dbReference type="NCBI Taxonomy" id="2583815"/>
    <lineage>
        <taxon>Bacteria</taxon>
        <taxon>Pseudomonadati</taxon>
        <taxon>Bacteroidota</taxon>
        <taxon>Flavobacteriia</taxon>
        <taxon>Flavobacteriales</taxon>
        <taxon>Flavobacteriaceae</taxon>
        <taxon>Flagellimonas</taxon>
    </lineage>
</organism>
<dbReference type="Pfam" id="PF17293">
    <property type="entry name" value="Arm-DNA-bind_5"/>
    <property type="match status" value="1"/>
</dbReference>
<evidence type="ECO:0000313" key="6">
    <source>
        <dbReference type="Proteomes" id="UP000751614"/>
    </source>
</evidence>
<dbReference type="InterPro" id="IPR013762">
    <property type="entry name" value="Integrase-like_cat_sf"/>
</dbReference>
<evidence type="ECO:0000256" key="1">
    <source>
        <dbReference type="ARBA" id="ARBA00008857"/>
    </source>
</evidence>
<dbReference type="PROSITE" id="PS51898">
    <property type="entry name" value="TYR_RECOMBINASE"/>
    <property type="match status" value="1"/>
</dbReference>
<dbReference type="EMBL" id="VCNI01000002">
    <property type="protein sequence ID" value="TMU54810.1"/>
    <property type="molecule type" value="Genomic_DNA"/>
</dbReference>